<dbReference type="AlphaFoldDB" id="A0A919S6D2"/>
<protein>
    <submittedName>
        <fullName evidence="1">Uncharacterized protein</fullName>
    </submittedName>
</protein>
<dbReference type="Proteomes" id="UP000681340">
    <property type="component" value="Unassembled WGS sequence"/>
</dbReference>
<accession>A0A919S6D2</accession>
<comment type="caution">
    <text evidence="1">The sequence shown here is derived from an EMBL/GenBank/DDBJ whole genome shotgun (WGS) entry which is preliminary data.</text>
</comment>
<sequence>MPEMHAPSARISLAGPEYVVVIVITFRRKRRASTVLAARRSIKRGVAAMRNSAGADKLRCVRGMEGTENGGPLNQWGRRSQYVDQSGRMFSACGPFWPWVMSNSTFWFSSRLR</sequence>
<evidence type="ECO:0000313" key="2">
    <source>
        <dbReference type="Proteomes" id="UP000681340"/>
    </source>
</evidence>
<name>A0A919S6D2_9ACTN</name>
<reference evidence="1" key="1">
    <citation type="submission" date="2021-03" db="EMBL/GenBank/DDBJ databases">
        <title>Whole genome shotgun sequence of Actinoplanes auranticolor NBRC 12245.</title>
        <authorList>
            <person name="Komaki H."/>
            <person name="Tamura T."/>
        </authorList>
    </citation>
    <scope>NUCLEOTIDE SEQUENCE</scope>
    <source>
        <strain evidence="1">NBRC 12245</strain>
    </source>
</reference>
<proteinExistence type="predicted"/>
<evidence type="ECO:0000313" key="1">
    <source>
        <dbReference type="EMBL" id="GIM66389.1"/>
    </source>
</evidence>
<gene>
    <name evidence="1" type="ORF">Aau02nite_22890</name>
</gene>
<keyword evidence="2" id="KW-1185">Reference proteome</keyword>
<organism evidence="1 2">
    <name type="scientific">Actinoplanes auranticolor</name>
    <dbReference type="NCBI Taxonomy" id="47988"/>
    <lineage>
        <taxon>Bacteria</taxon>
        <taxon>Bacillati</taxon>
        <taxon>Actinomycetota</taxon>
        <taxon>Actinomycetes</taxon>
        <taxon>Micromonosporales</taxon>
        <taxon>Micromonosporaceae</taxon>
        <taxon>Actinoplanes</taxon>
    </lineage>
</organism>
<dbReference type="EMBL" id="BOQL01000018">
    <property type="protein sequence ID" value="GIM66389.1"/>
    <property type="molecule type" value="Genomic_DNA"/>
</dbReference>